<keyword evidence="3" id="KW-1185">Reference proteome</keyword>
<dbReference type="RefSeq" id="WP_057918516.1">
    <property type="nucleotide sequence ID" value="NZ_CP011129.1"/>
</dbReference>
<feature type="chain" id="PRO_5006597226" description="Secreted protein" evidence="1">
    <location>
        <begin position="23"/>
        <end position="278"/>
    </location>
</feature>
<evidence type="ECO:0000313" key="2">
    <source>
        <dbReference type="EMBL" id="ALN81480.1"/>
    </source>
</evidence>
<sequence length="278" mass="29356">MSAIRITVFAGLLALAPLRSDAAEAVAAKQASPAQAQADCRRLLQLAQCLASVEMSSNSPPDEAYRGRWRRYPGNESEASVQRGRQHLESIVLGNGRHFSKADDDSQARPNPAELGALLASTPVMWLGLLLGEHFELPLPGHDIDAVGENSWAYGVEKYRVQVKALDEGSYRIDVAKTATTGGEAPPEPAAQAGECSDAEAEAGRCEQPFVFSTAEDRAARLAELAPVGSGFTAIIGVQTPTQALPDSLSLSGWTSSDGKAYATLGDARRAAKPAAKE</sequence>
<evidence type="ECO:0008006" key="4">
    <source>
        <dbReference type="Google" id="ProtNLM"/>
    </source>
</evidence>
<protein>
    <recommendedName>
        <fullName evidence="4">Secreted protein</fullName>
    </recommendedName>
</protein>
<dbReference type="Proteomes" id="UP000060787">
    <property type="component" value="Chromosome"/>
</dbReference>
<dbReference type="PATRIC" id="fig|84531.8.peg.3369"/>
<dbReference type="EMBL" id="CP011129">
    <property type="protein sequence ID" value="ALN81480.1"/>
    <property type="molecule type" value="Genomic_DNA"/>
</dbReference>
<accession>A0A0S2FD43</accession>
<name>A0A0S2FD43_LYSAN</name>
<keyword evidence="1" id="KW-0732">Signal</keyword>
<dbReference type="AlphaFoldDB" id="A0A0S2FD43"/>
<evidence type="ECO:0000256" key="1">
    <source>
        <dbReference type="SAM" id="SignalP"/>
    </source>
</evidence>
<feature type="signal peptide" evidence="1">
    <location>
        <begin position="1"/>
        <end position="22"/>
    </location>
</feature>
<organism evidence="2 3">
    <name type="scientific">Lysobacter antibioticus</name>
    <dbReference type="NCBI Taxonomy" id="84531"/>
    <lineage>
        <taxon>Bacteria</taxon>
        <taxon>Pseudomonadati</taxon>
        <taxon>Pseudomonadota</taxon>
        <taxon>Gammaproteobacteria</taxon>
        <taxon>Lysobacterales</taxon>
        <taxon>Lysobacteraceae</taxon>
        <taxon>Lysobacter</taxon>
    </lineage>
</organism>
<gene>
    <name evidence="2" type="ORF">LA76x_3354</name>
</gene>
<evidence type="ECO:0000313" key="3">
    <source>
        <dbReference type="Proteomes" id="UP000060787"/>
    </source>
</evidence>
<reference evidence="2 3" key="1">
    <citation type="journal article" date="2015" name="BMC Genomics">
        <title>Comparative genomics and metabolic profiling of the genus Lysobacter.</title>
        <authorList>
            <person name="de Bruijn I."/>
            <person name="Cheng X."/>
            <person name="de Jager V."/>
            <person name="Exposito R.G."/>
            <person name="Watrous J."/>
            <person name="Patel N."/>
            <person name="Postma J."/>
            <person name="Dorrestein P.C."/>
            <person name="Kobayashi D."/>
            <person name="Raaijmakers J.M."/>
        </authorList>
    </citation>
    <scope>NUCLEOTIDE SEQUENCE [LARGE SCALE GENOMIC DNA]</scope>
    <source>
        <strain evidence="2 3">76</strain>
    </source>
</reference>
<dbReference type="KEGG" id="lab:LA76x_3354"/>
<proteinExistence type="predicted"/>